<dbReference type="GO" id="GO:0000408">
    <property type="term" value="C:EKC/KEOPS complex"/>
    <property type="evidence" value="ECO:0007669"/>
    <property type="project" value="TreeGrafter"/>
</dbReference>
<evidence type="ECO:0000256" key="2">
    <source>
        <dbReference type="ARBA" id="ARBA00005546"/>
    </source>
</evidence>
<keyword evidence="6 8" id="KW-0539">Nucleus</keyword>
<accession>A0A164VE24</accession>
<dbReference type="PANTHER" id="PTHR15840:SF10">
    <property type="entry name" value="EKC_KEOPS COMPLEX SUBUNIT TPRKB"/>
    <property type="match status" value="1"/>
</dbReference>
<evidence type="ECO:0000256" key="8">
    <source>
        <dbReference type="RuleBase" id="RU004398"/>
    </source>
</evidence>
<gene>
    <name evidence="9" type="ORF">SISNIDRAFT_410509</name>
</gene>
<dbReference type="Proteomes" id="UP000076722">
    <property type="component" value="Unassembled WGS sequence"/>
</dbReference>
<dbReference type="PANTHER" id="PTHR15840">
    <property type="entry name" value="CGI-121 FAMILY MEMBER"/>
    <property type="match status" value="1"/>
</dbReference>
<comment type="function">
    <text evidence="7">Component of the EKC/KEOPS complex that is required for the formation of a threonylcarbamoyl group on adenosine at position 37 (t(6)A37) in tRNAs that read codons beginning with adenine. The complex is probably involved in the transfer of the threonylcarbamoyl moiety of threonylcarbamoyl-AMP (TC-AMP) to the N6 group of A37. CGI121 acts as an allosteric effector that regulates the t(6)A activity of the complex. The EKC/KEOPS complex also promotes both telomere uncapping and telomere elongation. The complex is required for efficient recruitment of transcriptional coactivators. CGI121 is not required for tRNA modification.</text>
</comment>
<organism evidence="9 10">
    <name type="scientific">Sistotremastrum niveocremeum HHB9708</name>
    <dbReference type="NCBI Taxonomy" id="1314777"/>
    <lineage>
        <taxon>Eukaryota</taxon>
        <taxon>Fungi</taxon>
        <taxon>Dikarya</taxon>
        <taxon>Basidiomycota</taxon>
        <taxon>Agaricomycotina</taxon>
        <taxon>Agaricomycetes</taxon>
        <taxon>Sistotremastrales</taxon>
        <taxon>Sistotremastraceae</taxon>
        <taxon>Sertulicium</taxon>
        <taxon>Sertulicium niveocremeum</taxon>
    </lineage>
</organism>
<dbReference type="OrthoDB" id="329139at2759"/>
<protein>
    <recommendedName>
        <fullName evidence="4">EKC/KEOPS complex subunit CGI121</fullName>
    </recommendedName>
    <alternativeName>
        <fullName evidence="3">EKC/KEOPS complex subunit cgi121</fullName>
    </alternativeName>
</protein>
<evidence type="ECO:0000256" key="1">
    <source>
        <dbReference type="ARBA" id="ARBA00004123"/>
    </source>
</evidence>
<dbReference type="AlphaFoldDB" id="A0A164VE24"/>
<name>A0A164VE24_9AGAM</name>
<proteinExistence type="inferred from homology"/>
<dbReference type="InterPro" id="IPR013926">
    <property type="entry name" value="CGI121/TPRKB"/>
</dbReference>
<comment type="similarity">
    <text evidence="2 8">Belongs to the CGI121/TPRKB family.</text>
</comment>
<keyword evidence="5" id="KW-0819">tRNA processing</keyword>
<keyword evidence="10" id="KW-1185">Reference proteome</keyword>
<dbReference type="InterPro" id="IPR036504">
    <property type="entry name" value="CGI121/TPRKB_sf"/>
</dbReference>
<dbReference type="SUPFAM" id="SSF143870">
    <property type="entry name" value="PF0523-like"/>
    <property type="match status" value="1"/>
</dbReference>
<comment type="subcellular location">
    <subcellularLocation>
        <location evidence="1">Nucleus</location>
    </subcellularLocation>
</comment>
<dbReference type="GO" id="GO:0002949">
    <property type="term" value="P:tRNA threonylcarbamoyladenosine modification"/>
    <property type="evidence" value="ECO:0007669"/>
    <property type="project" value="TreeGrafter"/>
</dbReference>
<evidence type="ECO:0000313" key="10">
    <source>
        <dbReference type="Proteomes" id="UP000076722"/>
    </source>
</evidence>
<reference evidence="9 10" key="1">
    <citation type="journal article" date="2016" name="Mol. Biol. Evol.">
        <title>Comparative Genomics of Early-Diverging Mushroom-Forming Fungi Provides Insights into the Origins of Lignocellulose Decay Capabilities.</title>
        <authorList>
            <person name="Nagy L.G."/>
            <person name="Riley R."/>
            <person name="Tritt A."/>
            <person name="Adam C."/>
            <person name="Daum C."/>
            <person name="Floudas D."/>
            <person name="Sun H."/>
            <person name="Yadav J.S."/>
            <person name="Pangilinan J."/>
            <person name="Larsson K.H."/>
            <person name="Matsuura K."/>
            <person name="Barry K."/>
            <person name="Labutti K."/>
            <person name="Kuo R."/>
            <person name="Ohm R.A."/>
            <person name="Bhattacharya S.S."/>
            <person name="Shirouzu T."/>
            <person name="Yoshinaga Y."/>
            <person name="Martin F.M."/>
            <person name="Grigoriev I.V."/>
            <person name="Hibbett D.S."/>
        </authorList>
    </citation>
    <scope>NUCLEOTIDE SEQUENCE [LARGE SCALE GENOMIC DNA]</scope>
    <source>
        <strain evidence="9 10">HHB9708</strain>
    </source>
</reference>
<evidence type="ECO:0000313" key="9">
    <source>
        <dbReference type="EMBL" id="KZS94073.1"/>
    </source>
</evidence>
<evidence type="ECO:0000256" key="3">
    <source>
        <dbReference type="ARBA" id="ARBA00015316"/>
    </source>
</evidence>
<evidence type="ECO:0000256" key="4">
    <source>
        <dbReference type="ARBA" id="ARBA00016009"/>
    </source>
</evidence>
<dbReference type="GO" id="GO:0005829">
    <property type="term" value="C:cytosol"/>
    <property type="evidence" value="ECO:0007669"/>
    <property type="project" value="TreeGrafter"/>
</dbReference>
<evidence type="ECO:0000256" key="7">
    <source>
        <dbReference type="ARBA" id="ARBA00025043"/>
    </source>
</evidence>
<dbReference type="Gene3D" id="3.30.2380.10">
    <property type="entry name" value="CGI121/TPRKB"/>
    <property type="match status" value="1"/>
</dbReference>
<dbReference type="GO" id="GO:0005634">
    <property type="term" value="C:nucleus"/>
    <property type="evidence" value="ECO:0007669"/>
    <property type="project" value="UniProtKB-SubCell"/>
</dbReference>
<dbReference type="Pfam" id="PF08617">
    <property type="entry name" value="CGI-121"/>
    <property type="match status" value="1"/>
</dbReference>
<evidence type="ECO:0000256" key="5">
    <source>
        <dbReference type="ARBA" id="ARBA00022694"/>
    </source>
</evidence>
<dbReference type="STRING" id="1314777.A0A164VE24"/>
<evidence type="ECO:0000256" key="6">
    <source>
        <dbReference type="ARBA" id="ARBA00023242"/>
    </source>
</evidence>
<sequence length="199" mass="21957">MYSYAIPHLDATIHIALYENVSNSEELLKRIIAASTLEGDEGDIERATLNYAFVDPTLVTSLTQLQTAVYHALLSSSQSNLRTKTVHSEIIYILNPTNNITEALRRFGVSKSTRSLILIRVNERPPHPSIEELETAMNDLVNGEPVELDRLSAVTDWAAVRKVYKLNGDVVLAGVKGDEEKRIVNELVISTVATKSVAA</sequence>
<dbReference type="EMBL" id="KV419405">
    <property type="protein sequence ID" value="KZS94073.1"/>
    <property type="molecule type" value="Genomic_DNA"/>
</dbReference>